<evidence type="ECO:0000313" key="1">
    <source>
        <dbReference type="EMBL" id="KAF1929020.1"/>
    </source>
</evidence>
<dbReference type="AlphaFoldDB" id="A0A6A5RNX6"/>
<dbReference type="RefSeq" id="XP_033449268.1">
    <property type="nucleotide sequence ID" value="XM_033587522.1"/>
</dbReference>
<dbReference type="GeneID" id="54345168"/>
<keyword evidence="2" id="KW-1185">Reference proteome</keyword>
<accession>A0A6A5RNX6</accession>
<dbReference type="Proteomes" id="UP000800082">
    <property type="component" value="Unassembled WGS sequence"/>
</dbReference>
<dbReference type="PROSITE" id="PS51257">
    <property type="entry name" value="PROKAR_LIPOPROTEIN"/>
    <property type="match status" value="1"/>
</dbReference>
<evidence type="ECO:0000313" key="2">
    <source>
        <dbReference type="Proteomes" id="UP000800082"/>
    </source>
</evidence>
<dbReference type="EMBL" id="ML978967">
    <property type="protein sequence ID" value="KAF1929020.1"/>
    <property type="molecule type" value="Genomic_DNA"/>
</dbReference>
<proteinExistence type="predicted"/>
<organism evidence="1 2">
    <name type="scientific">Didymella exigua CBS 183.55</name>
    <dbReference type="NCBI Taxonomy" id="1150837"/>
    <lineage>
        <taxon>Eukaryota</taxon>
        <taxon>Fungi</taxon>
        <taxon>Dikarya</taxon>
        <taxon>Ascomycota</taxon>
        <taxon>Pezizomycotina</taxon>
        <taxon>Dothideomycetes</taxon>
        <taxon>Pleosporomycetidae</taxon>
        <taxon>Pleosporales</taxon>
        <taxon>Pleosporineae</taxon>
        <taxon>Didymellaceae</taxon>
        <taxon>Didymella</taxon>
    </lineage>
</organism>
<gene>
    <name evidence="1" type="ORF">M421DRAFT_144765</name>
</gene>
<reference evidence="1" key="1">
    <citation type="journal article" date="2020" name="Stud. Mycol.">
        <title>101 Dothideomycetes genomes: a test case for predicting lifestyles and emergence of pathogens.</title>
        <authorList>
            <person name="Haridas S."/>
            <person name="Albert R."/>
            <person name="Binder M."/>
            <person name="Bloem J."/>
            <person name="Labutti K."/>
            <person name="Salamov A."/>
            <person name="Andreopoulos B."/>
            <person name="Baker S."/>
            <person name="Barry K."/>
            <person name="Bills G."/>
            <person name="Bluhm B."/>
            <person name="Cannon C."/>
            <person name="Castanera R."/>
            <person name="Culley D."/>
            <person name="Daum C."/>
            <person name="Ezra D."/>
            <person name="Gonzalez J."/>
            <person name="Henrissat B."/>
            <person name="Kuo A."/>
            <person name="Liang C."/>
            <person name="Lipzen A."/>
            <person name="Lutzoni F."/>
            <person name="Magnuson J."/>
            <person name="Mondo S."/>
            <person name="Nolan M."/>
            <person name="Ohm R."/>
            <person name="Pangilinan J."/>
            <person name="Park H.-J."/>
            <person name="Ramirez L."/>
            <person name="Alfaro M."/>
            <person name="Sun H."/>
            <person name="Tritt A."/>
            <person name="Yoshinaga Y."/>
            <person name="Zwiers L.-H."/>
            <person name="Turgeon B."/>
            <person name="Goodwin S."/>
            <person name="Spatafora J."/>
            <person name="Crous P."/>
            <person name="Grigoriev I."/>
        </authorList>
    </citation>
    <scope>NUCLEOTIDE SEQUENCE</scope>
    <source>
        <strain evidence="1">CBS 183.55</strain>
    </source>
</reference>
<protein>
    <submittedName>
        <fullName evidence="1">Uncharacterized protein</fullName>
    </submittedName>
</protein>
<name>A0A6A5RNX6_9PLEO</name>
<sequence>MRCGGLDAGRLESSASASVTAVSALSCHPAARHALPDFDLLKGSAAACLALTRPLPRRLSPCSTTVCPRPSLHCSPTAPSPQQPAQPRFHHAFCPYISLAVPFSTPAFSPEHTTLPPLPHLPLSSATGAISVISTSSAATTTVVTVTARTAAHLTINHRHHDASL</sequence>